<dbReference type="Pfam" id="PF00002">
    <property type="entry name" value="7tm_2"/>
    <property type="match status" value="2"/>
</dbReference>
<evidence type="ECO:0008006" key="17">
    <source>
        <dbReference type="Google" id="ProtNLM"/>
    </source>
</evidence>
<evidence type="ECO:0000256" key="12">
    <source>
        <dbReference type="SAM" id="Phobius"/>
    </source>
</evidence>
<evidence type="ECO:0000259" key="13">
    <source>
        <dbReference type="PROSITE" id="PS50227"/>
    </source>
</evidence>
<evidence type="ECO:0000256" key="3">
    <source>
        <dbReference type="ARBA" id="ARBA00022475"/>
    </source>
</evidence>
<dbReference type="Pfam" id="PF02793">
    <property type="entry name" value="HRM"/>
    <property type="match status" value="1"/>
</dbReference>
<evidence type="ECO:0000256" key="11">
    <source>
        <dbReference type="SAM" id="MobiDB-lite"/>
    </source>
</evidence>
<dbReference type="EMBL" id="SRMA01026018">
    <property type="protein sequence ID" value="TRY88852.1"/>
    <property type="molecule type" value="Genomic_DNA"/>
</dbReference>
<keyword evidence="6" id="KW-0297">G-protein coupled receptor</keyword>
<dbReference type="PANTHER" id="PTHR45620:SF13">
    <property type="entry name" value="SECRETIN RECEPTOR"/>
    <property type="match status" value="1"/>
</dbReference>
<comment type="similarity">
    <text evidence="2">Belongs to the G-protein coupled receptor 2 family.</text>
</comment>
<dbReference type="SMART" id="SM00008">
    <property type="entry name" value="HormR"/>
    <property type="match status" value="1"/>
</dbReference>
<dbReference type="OrthoDB" id="5967113at2759"/>
<evidence type="ECO:0000256" key="9">
    <source>
        <dbReference type="ARBA" id="ARBA00023180"/>
    </source>
</evidence>
<evidence type="ECO:0000256" key="5">
    <source>
        <dbReference type="ARBA" id="ARBA00022989"/>
    </source>
</evidence>
<dbReference type="InterPro" id="IPR001879">
    <property type="entry name" value="GPCR_2_extracellular_dom"/>
</dbReference>
<keyword evidence="5 12" id="KW-1133">Transmembrane helix</keyword>
<dbReference type="InterPro" id="IPR017983">
    <property type="entry name" value="GPCR_2_secretin-like_CS"/>
</dbReference>
<dbReference type="AlphaFoldDB" id="A0A553QFZ4"/>
<keyword evidence="3" id="KW-1003">Cell membrane</keyword>
<dbReference type="GO" id="GO:0007188">
    <property type="term" value="P:adenylate cyclase-modulating G protein-coupled receptor signaling pathway"/>
    <property type="evidence" value="ECO:0007669"/>
    <property type="project" value="TreeGrafter"/>
</dbReference>
<feature type="compositionally biased region" description="Polar residues" evidence="11">
    <location>
        <begin position="25"/>
        <end position="36"/>
    </location>
</feature>
<organism evidence="15 16">
    <name type="scientific">Danionella cerebrum</name>
    <dbReference type="NCBI Taxonomy" id="2873325"/>
    <lineage>
        <taxon>Eukaryota</taxon>
        <taxon>Metazoa</taxon>
        <taxon>Chordata</taxon>
        <taxon>Craniata</taxon>
        <taxon>Vertebrata</taxon>
        <taxon>Euteleostomi</taxon>
        <taxon>Actinopterygii</taxon>
        <taxon>Neopterygii</taxon>
        <taxon>Teleostei</taxon>
        <taxon>Ostariophysi</taxon>
        <taxon>Cypriniformes</taxon>
        <taxon>Danionidae</taxon>
        <taxon>Danioninae</taxon>
        <taxon>Danionella</taxon>
    </lineage>
</organism>
<feature type="transmembrane region" description="Helical" evidence="12">
    <location>
        <begin position="408"/>
        <end position="429"/>
    </location>
</feature>
<feature type="transmembrane region" description="Helical" evidence="12">
    <location>
        <begin position="341"/>
        <end position="359"/>
    </location>
</feature>
<dbReference type="STRING" id="623744.A0A553QFZ4"/>
<comment type="subcellular location">
    <subcellularLocation>
        <location evidence="1">Cell membrane</location>
        <topology evidence="1">Multi-pass membrane protein</topology>
    </subcellularLocation>
</comment>
<evidence type="ECO:0000256" key="6">
    <source>
        <dbReference type="ARBA" id="ARBA00023040"/>
    </source>
</evidence>
<dbReference type="InterPro" id="IPR036445">
    <property type="entry name" value="GPCR_2_extracell_dom_sf"/>
</dbReference>
<dbReference type="GO" id="GO:0005886">
    <property type="term" value="C:plasma membrane"/>
    <property type="evidence" value="ECO:0007669"/>
    <property type="project" value="UniProtKB-SubCell"/>
</dbReference>
<evidence type="ECO:0000256" key="4">
    <source>
        <dbReference type="ARBA" id="ARBA00022692"/>
    </source>
</evidence>
<comment type="caution">
    <text evidence="15">The sequence shown here is derived from an EMBL/GenBank/DDBJ whole genome shotgun (WGS) entry which is preliminary data.</text>
</comment>
<proteinExistence type="inferred from homology"/>
<accession>A0A553QFZ4</accession>
<dbReference type="PROSITE" id="PS50227">
    <property type="entry name" value="G_PROTEIN_RECEP_F2_3"/>
    <property type="match status" value="1"/>
</dbReference>
<keyword evidence="10" id="KW-0807">Transducer</keyword>
<dbReference type="InterPro" id="IPR050332">
    <property type="entry name" value="GPCR_2"/>
</dbReference>
<evidence type="ECO:0000256" key="1">
    <source>
        <dbReference type="ARBA" id="ARBA00004651"/>
    </source>
</evidence>
<protein>
    <recommendedName>
        <fullName evidence="17">G-protein coupled receptors family 2 profile 2 domain-containing protein</fullName>
    </recommendedName>
</protein>
<evidence type="ECO:0000256" key="10">
    <source>
        <dbReference type="ARBA" id="ARBA00023224"/>
    </source>
</evidence>
<dbReference type="GO" id="GO:0015055">
    <property type="term" value="F:secretin receptor activity"/>
    <property type="evidence" value="ECO:0007669"/>
    <property type="project" value="TreeGrafter"/>
</dbReference>
<dbReference type="PROSITE" id="PS00650">
    <property type="entry name" value="G_PROTEIN_RECEP_F2_2"/>
    <property type="match status" value="1"/>
</dbReference>
<keyword evidence="16" id="KW-1185">Reference proteome</keyword>
<dbReference type="InterPro" id="IPR000832">
    <property type="entry name" value="GPCR_2_secretin-like"/>
</dbReference>
<dbReference type="PRINTS" id="PR00249">
    <property type="entry name" value="GPCRSECRETIN"/>
</dbReference>
<keyword evidence="8" id="KW-0675">Receptor</keyword>
<sequence>MLVCAVPPECDLELQLLQEEEECNDVSSPEENQTGLISKPQKNHRQIPTSPSSETKELMMISSSLDQSCAVFWDDLSCWPHTEEGGTVSQPCPLFLQVKEDPPCLRGQQPPVSEPWASPALLTMDRFNAGAPFMEHCWSVTRNCSALGWSETFPPYEVACGLALNHSSHLHHDAVSHEYFYYVKIMYSSGYAVSLVSLSVALTLFLSFILRAIFIFIRDAALHPSQEYYHCNSHPVPTLIHLYCACRQRNLLLTVKMPSASQPIEALETERGWARTQNARLTPPQKTNELIERSGDVLKKCNAAPPGAQLEEGGCDQGELEMKNTSSDTEPCLFPQPGCKVALFLSNFAILLNYNWLLVEGHYLHSLMLGDQGPRVDLVDPAGSCHRFYHSEKHSSFLSIVSFEEDVIVNRCGIFQVNMLFFLSIIRTLVAKLKAPDMHRNEVHHHRKLVKSTFLLVSLFGLQYVLFAFFPDRVSALTFKIWNAIELALASTQGFMVALLYCFLNGEVQYEVQRRWRRWRLKQRFHGEPRVQHGSLSNSVLPLTQVSLLSRPSTQ</sequence>
<feature type="region of interest" description="Disordered" evidence="11">
    <location>
        <begin position="21"/>
        <end position="55"/>
    </location>
</feature>
<feature type="domain" description="G-protein coupled receptors family 2 profile 1" evidence="13">
    <location>
        <begin position="69"/>
        <end position="164"/>
    </location>
</feature>
<dbReference type="GO" id="GO:0007166">
    <property type="term" value="P:cell surface receptor signaling pathway"/>
    <property type="evidence" value="ECO:0007669"/>
    <property type="project" value="InterPro"/>
</dbReference>
<dbReference type="Gene3D" id="4.10.1240.10">
    <property type="entry name" value="GPCR, family 2, extracellular hormone receptor domain"/>
    <property type="match status" value="1"/>
</dbReference>
<dbReference type="InterPro" id="IPR017981">
    <property type="entry name" value="GPCR_2-like_7TM"/>
</dbReference>
<evidence type="ECO:0000256" key="7">
    <source>
        <dbReference type="ARBA" id="ARBA00023136"/>
    </source>
</evidence>
<feature type="domain" description="G-protein coupled receptors family 2 profile 2" evidence="14">
    <location>
        <begin position="417"/>
        <end position="505"/>
    </location>
</feature>
<dbReference type="PROSITE" id="PS00649">
    <property type="entry name" value="G_PROTEIN_RECEP_F2_1"/>
    <property type="match status" value="1"/>
</dbReference>
<keyword evidence="9" id="KW-0325">Glycoprotein</keyword>
<dbReference type="Gene3D" id="1.20.1070.10">
    <property type="entry name" value="Rhodopsin 7-helix transmembrane proteins"/>
    <property type="match status" value="2"/>
</dbReference>
<evidence type="ECO:0000259" key="14">
    <source>
        <dbReference type="PROSITE" id="PS50261"/>
    </source>
</evidence>
<evidence type="ECO:0000256" key="2">
    <source>
        <dbReference type="ARBA" id="ARBA00005314"/>
    </source>
</evidence>
<reference evidence="15 16" key="1">
    <citation type="journal article" date="2019" name="Sci. Data">
        <title>Hybrid genome assembly and annotation of Danionella translucida.</title>
        <authorList>
            <person name="Kadobianskyi M."/>
            <person name="Schulze L."/>
            <person name="Schuelke M."/>
            <person name="Judkewitz B."/>
        </authorList>
    </citation>
    <scope>NUCLEOTIDE SEQUENCE [LARGE SCALE GENOMIC DNA]</scope>
    <source>
        <strain evidence="15 16">Bolton</strain>
    </source>
</reference>
<dbReference type="SUPFAM" id="SSF111418">
    <property type="entry name" value="Hormone receptor domain"/>
    <property type="match status" value="1"/>
</dbReference>
<feature type="transmembrane region" description="Helical" evidence="12">
    <location>
        <begin position="481"/>
        <end position="504"/>
    </location>
</feature>
<feature type="transmembrane region" description="Helical" evidence="12">
    <location>
        <begin position="191"/>
        <end position="217"/>
    </location>
</feature>
<dbReference type="GO" id="GO:0008528">
    <property type="term" value="F:G protein-coupled peptide receptor activity"/>
    <property type="evidence" value="ECO:0007669"/>
    <property type="project" value="TreeGrafter"/>
</dbReference>
<gene>
    <name evidence="15" type="ORF">DNTS_016935</name>
</gene>
<evidence type="ECO:0000256" key="8">
    <source>
        <dbReference type="ARBA" id="ARBA00023170"/>
    </source>
</evidence>
<dbReference type="PANTHER" id="PTHR45620">
    <property type="entry name" value="PDF RECEPTOR-LIKE PROTEIN-RELATED"/>
    <property type="match status" value="1"/>
</dbReference>
<feature type="transmembrane region" description="Helical" evidence="12">
    <location>
        <begin position="449"/>
        <end position="469"/>
    </location>
</feature>
<keyword evidence="7 12" id="KW-0472">Membrane</keyword>
<dbReference type="GO" id="GO:0017046">
    <property type="term" value="F:peptide hormone binding"/>
    <property type="evidence" value="ECO:0007669"/>
    <property type="project" value="TreeGrafter"/>
</dbReference>
<evidence type="ECO:0000313" key="15">
    <source>
        <dbReference type="EMBL" id="TRY88852.1"/>
    </source>
</evidence>
<name>A0A553QFZ4_9TELE</name>
<evidence type="ECO:0000313" key="16">
    <source>
        <dbReference type="Proteomes" id="UP000316079"/>
    </source>
</evidence>
<dbReference type="PROSITE" id="PS50261">
    <property type="entry name" value="G_PROTEIN_RECEP_F2_4"/>
    <property type="match status" value="1"/>
</dbReference>
<dbReference type="Proteomes" id="UP000316079">
    <property type="component" value="Unassembled WGS sequence"/>
</dbReference>
<keyword evidence="4 12" id="KW-0812">Transmembrane</keyword>